<reference evidence="2" key="1">
    <citation type="submission" date="2023-07" db="EMBL/GenBank/DDBJ databases">
        <title>Sequencing the genomes of 1000 actinobacteria strains.</title>
        <authorList>
            <person name="Klenk H.-P."/>
        </authorList>
    </citation>
    <scope>NUCLEOTIDE SEQUENCE</scope>
    <source>
        <strain evidence="2">DSM 44707</strain>
    </source>
</reference>
<keyword evidence="2" id="KW-0418">Kinase</keyword>
<gene>
    <name evidence="2" type="ORF">J2S41_005683</name>
</gene>
<keyword evidence="1" id="KW-1133">Transmembrane helix</keyword>
<accession>A0AAE3YUL5</accession>
<evidence type="ECO:0000313" key="3">
    <source>
        <dbReference type="Proteomes" id="UP001183643"/>
    </source>
</evidence>
<protein>
    <submittedName>
        <fullName evidence="2">C4-dicarboxylate-specific signal transduction histidine kinase</fullName>
    </submittedName>
</protein>
<dbReference type="RefSeq" id="WP_310372100.1">
    <property type="nucleotide sequence ID" value="NZ_JAVDYB010000001.1"/>
</dbReference>
<name>A0AAE3YUL5_9ACTN</name>
<sequence length="84" mass="8961">MTAGGALGLVVGALVIAALLVSALVMAGGAWLFERRRARVLRAALDAARVELARPVADREAARLLAVLEFPRDEVAQREERPPC</sequence>
<evidence type="ECO:0000313" key="2">
    <source>
        <dbReference type="EMBL" id="MDR7278905.1"/>
    </source>
</evidence>
<keyword evidence="1" id="KW-0812">Transmembrane</keyword>
<dbReference type="AlphaFoldDB" id="A0AAE3YUL5"/>
<keyword evidence="3" id="KW-1185">Reference proteome</keyword>
<dbReference type="EMBL" id="JAVDYB010000001">
    <property type="protein sequence ID" value="MDR7278905.1"/>
    <property type="molecule type" value="Genomic_DNA"/>
</dbReference>
<comment type="caution">
    <text evidence="2">The sequence shown here is derived from an EMBL/GenBank/DDBJ whole genome shotgun (WGS) entry which is preliminary data.</text>
</comment>
<keyword evidence="1" id="KW-0472">Membrane</keyword>
<dbReference type="Proteomes" id="UP001183643">
    <property type="component" value="Unassembled WGS sequence"/>
</dbReference>
<dbReference type="GO" id="GO:0016301">
    <property type="term" value="F:kinase activity"/>
    <property type="evidence" value="ECO:0007669"/>
    <property type="project" value="UniProtKB-KW"/>
</dbReference>
<proteinExistence type="predicted"/>
<feature type="transmembrane region" description="Helical" evidence="1">
    <location>
        <begin position="6"/>
        <end position="33"/>
    </location>
</feature>
<organism evidence="2 3">
    <name type="scientific">Catenuloplanes atrovinosus</name>
    <dbReference type="NCBI Taxonomy" id="137266"/>
    <lineage>
        <taxon>Bacteria</taxon>
        <taxon>Bacillati</taxon>
        <taxon>Actinomycetota</taxon>
        <taxon>Actinomycetes</taxon>
        <taxon>Micromonosporales</taxon>
        <taxon>Micromonosporaceae</taxon>
        <taxon>Catenuloplanes</taxon>
    </lineage>
</organism>
<keyword evidence="2" id="KW-0808">Transferase</keyword>
<evidence type="ECO:0000256" key="1">
    <source>
        <dbReference type="SAM" id="Phobius"/>
    </source>
</evidence>